<dbReference type="Pfam" id="PF01361">
    <property type="entry name" value="Tautomerase"/>
    <property type="match status" value="1"/>
</dbReference>
<dbReference type="Gene3D" id="3.30.429.10">
    <property type="entry name" value="Macrophage Migration Inhibitory Factor"/>
    <property type="match status" value="1"/>
</dbReference>
<reference evidence="3 4" key="1">
    <citation type="submission" date="2023-07" db="EMBL/GenBank/DDBJ databases">
        <title>Genomic Encyclopedia of Type Strains, Phase IV (KMG-IV): sequencing the most valuable type-strain genomes for metagenomic binning, comparative biology and taxonomic classification.</title>
        <authorList>
            <person name="Goeker M."/>
        </authorList>
    </citation>
    <scope>NUCLEOTIDE SEQUENCE [LARGE SCALE GENOMIC DNA]</scope>
    <source>
        <strain evidence="3 4">DSM 3770</strain>
    </source>
</reference>
<dbReference type="GO" id="GO:0016853">
    <property type="term" value="F:isomerase activity"/>
    <property type="evidence" value="ECO:0007669"/>
    <property type="project" value="UniProtKB-KW"/>
</dbReference>
<proteinExistence type="predicted"/>
<sequence>MPIVEITLIEGRTDDAKVRLHQKVAEAVHEAIDAPKEAIRIIIREVPAVHFSAGGVAKGGPSSKS</sequence>
<evidence type="ECO:0000259" key="2">
    <source>
        <dbReference type="Pfam" id="PF01361"/>
    </source>
</evidence>
<dbReference type="Proteomes" id="UP001241747">
    <property type="component" value="Unassembled WGS sequence"/>
</dbReference>
<dbReference type="EMBL" id="JAUSVY010000005">
    <property type="protein sequence ID" value="MDQ0505836.1"/>
    <property type="molecule type" value="Genomic_DNA"/>
</dbReference>
<dbReference type="SUPFAM" id="SSF55331">
    <property type="entry name" value="Tautomerase/MIF"/>
    <property type="match status" value="1"/>
</dbReference>
<protein>
    <submittedName>
        <fullName evidence="3">4-oxalocrotonate tautomerase</fullName>
        <ecNumber evidence="3">5.3.2.6</ecNumber>
    </submittedName>
</protein>
<dbReference type="NCBIfam" id="NF002571">
    <property type="entry name" value="PRK02220.1"/>
    <property type="match status" value="1"/>
</dbReference>
<dbReference type="InterPro" id="IPR014347">
    <property type="entry name" value="Tautomerase/MIF_sf"/>
</dbReference>
<gene>
    <name evidence="3" type="ORF">QOZ94_002636</name>
</gene>
<organism evidence="3 4">
    <name type="scientific">Xanthobacter agilis</name>
    <dbReference type="NCBI Taxonomy" id="47492"/>
    <lineage>
        <taxon>Bacteria</taxon>
        <taxon>Pseudomonadati</taxon>
        <taxon>Pseudomonadota</taxon>
        <taxon>Alphaproteobacteria</taxon>
        <taxon>Hyphomicrobiales</taxon>
        <taxon>Xanthobacteraceae</taxon>
        <taxon>Xanthobacter</taxon>
    </lineage>
</organism>
<evidence type="ECO:0000313" key="3">
    <source>
        <dbReference type="EMBL" id="MDQ0505836.1"/>
    </source>
</evidence>
<dbReference type="RefSeq" id="WP_237347044.1">
    <property type="nucleotide sequence ID" value="NZ_JABWGX010000027.1"/>
</dbReference>
<keyword evidence="4" id="KW-1185">Reference proteome</keyword>
<dbReference type="EC" id="5.3.2.6" evidence="3"/>
<evidence type="ECO:0000256" key="1">
    <source>
        <dbReference type="ARBA" id="ARBA00023235"/>
    </source>
</evidence>
<keyword evidence="1 3" id="KW-0413">Isomerase</keyword>
<comment type="caution">
    <text evidence="3">The sequence shown here is derived from an EMBL/GenBank/DDBJ whole genome shotgun (WGS) entry which is preliminary data.</text>
</comment>
<evidence type="ECO:0000313" key="4">
    <source>
        <dbReference type="Proteomes" id="UP001241747"/>
    </source>
</evidence>
<dbReference type="InterPro" id="IPR004370">
    <property type="entry name" value="4-OT-like_dom"/>
</dbReference>
<accession>A0ABU0LFB9</accession>
<name>A0ABU0LFB9_XANAG</name>
<feature type="domain" description="4-oxalocrotonate tautomerase-like" evidence="2">
    <location>
        <begin position="2"/>
        <end position="58"/>
    </location>
</feature>